<dbReference type="OrthoDB" id="580775at2"/>
<dbReference type="GO" id="GO:0010124">
    <property type="term" value="P:phenylacetate catabolic process"/>
    <property type="evidence" value="ECO:0007669"/>
    <property type="project" value="UniProtKB-UniRule"/>
</dbReference>
<evidence type="ECO:0000256" key="4">
    <source>
        <dbReference type="ARBA" id="ARBA00060591"/>
    </source>
</evidence>
<dbReference type="Pfam" id="PF00501">
    <property type="entry name" value="AMP-binding"/>
    <property type="match status" value="1"/>
</dbReference>
<dbReference type="Gene3D" id="3.40.50.12780">
    <property type="entry name" value="N-terminal domain of ligase-like"/>
    <property type="match status" value="1"/>
</dbReference>
<dbReference type="EMBL" id="WSRR01000001">
    <property type="protein sequence ID" value="MVX59955.1"/>
    <property type="molecule type" value="Genomic_DNA"/>
</dbReference>
<evidence type="ECO:0000256" key="3">
    <source>
        <dbReference type="ARBA" id="ARBA00022741"/>
    </source>
</evidence>
<evidence type="ECO:0000256" key="7">
    <source>
        <dbReference type="ARBA" id="ARBA00068695"/>
    </source>
</evidence>
<keyword evidence="13" id="KW-1185">Reference proteome</keyword>
<comment type="catalytic activity">
    <reaction evidence="9">
        <text>2-phenylacetate + ATP + CoA = phenylacetyl-CoA + AMP + diphosphate</text>
        <dbReference type="Rhea" id="RHEA:20956"/>
        <dbReference type="ChEBI" id="CHEBI:18401"/>
        <dbReference type="ChEBI" id="CHEBI:30616"/>
        <dbReference type="ChEBI" id="CHEBI:33019"/>
        <dbReference type="ChEBI" id="CHEBI:57287"/>
        <dbReference type="ChEBI" id="CHEBI:57390"/>
        <dbReference type="ChEBI" id="CHEBI:456215"/>
        <dbReference type="EC" id="6.2.1.30"/>
    </reaction>
</comment>
<organism evidence="12 13">
    <name type="scientific">Adlercreutzia mucosicola</name>
    <dbReference type="NCBI Taxonomy" id="580026"/>
    <lineage>
        <taxon>Bacteria</taxon>
        <taxon>Bacillati</taxon>
        <taxon>Actinomycetota</taxon>
        <taxon>Coriobacteriia</taxon>
        <taxon>Eggerthellales</taxon>
        <taxon>Eggerthellaceae</taxon>
        <taxon>Adlercreutzia</taxon>
    </lineage>
</organism>
<dbReference type="FunFam" id="3.40.50.12780:FF:000016">
    <property type="entry name" value="Phenylacetate-coenzyme A ligase"/>
    <property type="match status" value="1"/>
</dbReference>
<evidence type="ECO:0000259" key="10">
    <source>
        <dbReference type="Pfam" id="PF00501"/>
    </source>
</evidence>
<dbReference type="Gene3D" id="3.30.300.30">
    <property type="match status" value="1"/>
</dbReference>
<dbReference type="Pfam" id="PF14535">
    <property type="entry name" value="AMP-binding_C_2"/>
    <property type="match status" value="1"/>
</dbReference>
<comment type="caution">
    <text evidence="12">The sequence shown here is derived from an EMBL/GenBank/DDBJ whole genome shotgun (WGS) entry which is preliminary data.</text>
</comment>
<dbReference type="UniPathway" id="UPA00930"/>
<dbReference type="PANTHER" id="PTHR43439">
    <property type="entry name" value="PHENYLACETATE-COENZYME A LIGASE"/>
    <property type="match status" value="1"/>
</dbReference>
<dbReference type="InterPro" id="IPR028154">
    <property type="entry name" value="AMP-dep_Lig_C"/>
</dbReference>
<proteinExistence type="inferred from homology"/>
<comment type="similarity">
    <text evidence="5 9">Belongs to the phenylacetyl-CoA ligase family.</text>
</comment>
<feature type="domain" description="AMP-dependent synthetase/ligase" evidence="10">
    <location>
        <begin position="100"/>
        <end position="306"/>
    </location>
</feature>
<evidence type="ECO:0000313" key="13">
    <source>
        <dbReference type="Proteomes" id="UP000463388"/>
    </source>
</evidence>
<evidence type="ECO:0000256" key="9">
    <source>
        <dbReference type="PIRNR" id="PIRNR006444"/>
    </source>
</evidence>
<dbReference type="EC" id="6.2.1.30" evidence="6 9"/>
<feature type="domain" description="AMP-dependent ligase C-terminal" evidence="11">
    <location>
        <begin position="355"/>
        <end position="451"/>
    </location>
</feature>
<protein>
    <recommendedName>
        <fullName evidence="7 9">Phenylacetate-coenzyme A ligase</fullName>
        <ecNumber evidence="6 9">6.2.1.30</ecNumber>
    </recommendedName>
    <alternativeName>
        <fullName evidence="8 9">Phenylacetyl-CoA ligase</fullName>
    </alternativeName>
</protein>
<keyword evidence="3 9" id="KW-0547">Nucleotide-binding</keyword>
<dbReference type="InterPro" id="IPR000873">
    <property type="entry name" value="AMP-dep_synth/lig_dom"/>
</dbReference>
<evidence type="ECO:0000256" key="5">
    <source>
        <dbReference type="ARBA" id="ARBA00061566"/>
    </source>
</evidence>
<dbReference type="GO" id="GO:0047475">
    <property type="term" value="F:phenylacetate-CoA ligase activity"/>
    <property type="evidence" value="ECO:0007669"/>
    <property type="project" value="UniProtKB-EC"/>
</dbReference>
<dbReference type="SUPFAM" id="SSF56801">
    <property type="entry name" value="Acetyl-CoA synthetase-like"/>
    <property type="match status" value="1"/>
</dbReference>
<dbReference type="InterPro" id="IPR011880">
    <property type="entry name" value="PA_CoA_ligase"/>
</dbReference>
<evidence type="ECO:0000256" key="1">
    <source>
        <dbReference type="ARBA" id="ARBA00011245"/>
    </source>
</evidence>
<dbReference type="Proteomes" id="UP000463388">
    <property type="component" value="Unassembled WGS sequence"/>
</dbReference>
<comment type="pathway">
    <text evidence="4 9">Aromatic compound metabolism; phenylacetate degradation.</text>
</comment>
<evidence type="ECO:0000256" key="8">
    <source>
        <dbReference type="ARBA" id="ARBA00075111"/>
    </source>
</evidence>
<dbReference type="PIRSF" id="PIRSF006444">
    <property type="entry name" value="PaaK"/>
    <property type="match status" value="1"/>
</dbReference>
<dbReference type="PANTHER" id="PTHR43439:SF1">
    <property type="entry name" value="PHENYLACETATE-COENZYME A LIGASE"/>
    <property type="match status" value="1"/>
</dbReference>
<reference evidence="12 13" key="1">
    <citation type="submission" date="2019-12" db="EMBL/GenBank/DDBJ databases">
        <title>Microbes associate with the intestines of laboratory mice.</title>
        <authorList>
            <person name="Navarre W."/>
            <person name="Wong E."/>
        </authorList>
    </citation>
    <scope>NUCLEOTIDE SEQUENCE [LARGE SCALE GENOMIC DNA]</scope>
    <source>
        <strain evidence="12 13">NM66_B29</strain>
    </source>
</reference>
<name>A0A6N8JJ95_9ACTN</name>
<evidence type="ECO:0000313" key="12">
    <source>
        <dbReference type="EMBL" id="MVX59955.1"/>
    </source>
</evidence>
<comment type="function">
    <text evidence="9">Catalyzes the activation of phenylacetic acid (PA) to phenylacetyl-CoA (PA-CoA).</text>
</comment>
<accession>A0A6N8JJ95</accession>
<evidence type="ECO:0000256" key="2">
    <source>
        <dbReference type="ARBA" id="ARBA00022598"/>
    </source>
</evidence>
<dbReference type="InterPro" id="IPR051414">
    <property type="entry name" value="Adenylate-forming_Reductase"/>
</dbReference>
<evidence type="ECO:0000259" key="11">
    <source>
        <dbReference type="Pfam" id="PF14535"/>
    </source>
</evidence>
<dbReference type="InterPro" id="IPR045851">
    <property type="entry name" value="AMP-bd_C_sf"/>
</dbReference>
<evidence type="ECO:0000256" key="6">
    <source>
        <dbReference type="ARBA" id="ARBA00066629"/>
    </source>
</evidence>
<sequence length="455" mass="50568">MKGIRTRIRTRTRKATARRTPVYQPEIEAMPREELRELQLERLRESVRNAYENVPLYRERFDEAGVTPDDLHSLEDLEKFPFVVKQDMRDNYPFGMFARENADVARIHASSGTTGQATVVGHTANDLANWGDCFARGIAMVGGSRESTIQVSYGYGLFTGGLGAHAGGEAMGCTVIPTSSGNTKRQVQMLKDCKTDILCCTPSYALLIADTAIEMGYDPATEFQISGGIFGAEPCSENMRQEIADKLGLQYCDVYGLSEIMGPGVAMECAERGGLHIAEDQFYCEIIDPDTLEVLPDGEVGELVITTLTRECSPMIRYRTRDVTTIHAEMCACGRTHRKIGRLLGRTDDMLIIRGVNVFPSQIEQVITEFPEIATQYQIILTMQGPLDHVELQVETEPDFPIDEVRALEDLRSRLAAALKSNLQVAVDIKFVEPKTIARSEGKAKRVIDLRGETN</sequence>
<keyword evidence="2 9" id="KW-0436">Ligase</keyword>
<dbReference type="AlphaFoldDB" id="A0A6N8JJ95"/>
<dbReference type="CDD" id="cd05913">
    <property type="entry name" value="PaaK"/>
    <property type="match status" value="1"/>
</dbReference>
<dbReference type="InterPro" id="IPR042099">
    <property type="entry name" value="ANL_N_sf"/>
</dbReference>
<gene>
    <name evidence="12" type="ORF">GKZ27_00480</name>
</gene>
<dbReference type="GO" id="GO:0000166">
    <property type="term" value="F:nucleotide binding"/>
    <property type="evidence" value="ECO:0007669"/>
    <property type="project" value="UniProtKB-KW"/>
</dbReference>
<comment type="subunit">
    <text evidence="1">Monomer.</text>
</comment>